<evidence type="ECO:0000256" key="1">
    <source>
        <dbReference type="SAM" id="SignalP"/>
    </source>
</evidence>
<reference evidence="2" key="2">
    <citation type="submission" date="2020-05" db="UniProtKB">
        <authorList>
            <consortium name="EnsemblMetazoa"/>
        </authorList>
    </citation>
    <scope>IDENTIFICATION</scope>
    <source>
        <strain evidence="2">MINIMUS1</strain>
    </source>
</reference>
<accession>A0A182WN86</accession>
<dbReference type="EnsemblMetazoa" id="AMIN014184-RA">
    <property type="protein sequence ID" value="AMIN014184-PA"/>
    <property type="gene ID" value="AMIN014184"/>
</dbReference>
<feature type="chain" id="PRO_5008141715" evidence="1">
    <location>
        <begin position="17"/>
        <end position="103"/>
    </location>
</feature>
<proteinExistence type="predicted"/>
<sequence>MKAVVVFFCLIALANAQVLLRSLNQPPPNCLPGDVYCQISARPGAQLRDLNDDTLRKNVEPTVEGIGKLVAWIVNKVVDLINGDTSMVDTTMEGKMPSRQRNA</sequence>
<keyword evidence="1" id="KW-0732">Signal</keyword>
<evidence type="ECO:0000313" key="3">
    <source>
        <dbReference type="Proteomes" id="UP000075920"/>
    </source>
</evidence>
<name>A0A182WN86_9DIPT</name>
<dbReference type="Proteomes" id="UP000075920">
    <property type="component" value="Unassembled WGS sequence"/>
</dbReference>
<reference evidence="3" key="1">
    <citation type="submission" date="2013-03" db="EMBL/GenBank/DDBJ databases">
        <title>The Genome Sequence of Anopheles minimus MINIMUS1.</title>
        <authorList>
            <consortium name="The Broad Institute Genomics Platform"/>
            <person name="Neafsey D.E."/>
            <person name="Walton C."/>
            <person name="Walker B."/>
            <person name="Young S.K."/>
            <person name="Zeng Q."/>
            <person name="Gargeya S."/>
            <person name="Fitzgerald M."/>
            <person name="Haas B."/>
            <person name="Abouelleil A."/>
            <person name="Allen A.W."/>
            <person name="Alvarado L."/>
            <person name="Arachchi H.M."/>
            <person name="Berlin A.M."/>
            <person name="Chapman S.B."/>
            <person name="Gainer-Dewar J."/>
            <person name="Goldberg J."/>
            <person name="Griggs A."/>
            <person name="Gujja S."/>
            <person name="Hansen M."/>
            <person name="Howarth C."/>
            <person name="Imamovic A."/>
            <person name="Ireland A."/>
            <person name="Larimer J."/>
            <person name="McCowan C."/>
            <person name="Murphy C."/>
            <person name="Pearson M."/>
            <person name="Poon T.W."/>
            <person name="Priest M."/>
            <person name="Roberts A."/>
            <person name="Saif S."/>
            <person name="Shea T."/>
            <person name="Sisk P."/>
            <person name="Sykes S."/>
            <person name="Wortman J."/>
            <person name="Nusbaum C."/>
            <person name="Birren B."/>
        </authorList>
    </citation>
    <scope>NUCLEOTIDE SEQUENCE [LARGE SCALE GENOMIC DNA]</scope>
    <source>
        <strain evidence="3">MINIMUS1</strain>
    </source>
</reference>
<protein>
    <submittedName>
        <fullName evidence="2">Uncharacterized protein</fullName>
    </submittedName>
</protein>
<organism evidence="2 3">
    <name type="scientific">Anopheles minimus</name>
    <dbReference type="NCBI Taxonomy" id="112268"/>
    <lineage>
        <taxon>Eukaryota</taxon>
        <taxon>Metazoa</taxon>
        <taxon>Ecdysozoa</taxon>
        <taxon>Arthropoda</taxon>
        <taxon>Hexapoda</taxon>
        <taxon>Insecta</taxon>
        <taxon>Pterygota</taxon>
        <taxon>Neoptera</taxon>
        <taxon>Endopterygota</taxon>
        <taxon>Diptera</taxon>
        <taxon>Nematocera</taxon>
        <taxon>Culicoidea</taxon>
        <taxon>Culicidae</taxon>
        <taxon>Anophelinae</taxon>
        <taxon>Anopheles</taxon>
    </lineage>
</organism>
<dbReference type="VEuPathDB" id="VectorBase:AMIN014184"/>
<feature type="signal peptide" evidence="1">
    <location>
        <begin position="1"/>
        <end position="16"/>
    </location>
</feature>
<dbReference type="AlphaFoldDB" id="A0A182WN86"/>
<evidence type="ECO:0000313" key="2">
    <source>
        <dbReference type="EnsemblMetazoa" id="AMIN014184-PA"/>
    </source>
</evidence>
<keyword evidence="3" id="KW-1185">Reference proteome</keyword>